<organism evidence="2 3">
    <name type="scientific">Oceanobacillus longus</name>
    <dbReference type="NCBI Taxonomy" id="930120"/>
    <lineage>
        <taxon>Bacteria</taxon>
        <taxon>Bacillati</taxon>
        <taxon>Bacillota</taxon>
        <taxon>Bacilli</taxon>
        <taxon>Bacillales</taxon>
        <taxon>Bacillaceae</taxon>
        <taxon>Oceanobacillus</taxon>
    </lineage>
</organism>
<dbReference type="Proteomes" id="UP001595772">
    <property type="component" value="Unassembled WGS sequence"/>
</dbReference>
<keyword evidence="3" id="KW-1185">Reference proteome</keyword>
<keyword evidence="1" id="KW-1133">Transmembrane helix</keyword>
<proteinExistence type="predicted"/>
<accession>A0ABV8GYL8</accession>
<gene>
    <name evidence="2" type="ORF">ACFOUV_12845</name>
</gene>
<keyword evidence="1" id="KW-0472">Membrane</keyword>
<protein>
    <submittedName>
        <fullName evidence="2">Uncharacterized protein</fullName>
    </submittedName>
</protein>
<name>A0ABV8GYL8_9BACI</name>
<feature type="transmembrane region" description="Helical" evidence="1">
    <location>
        <begin position="12"/>
        <end position="36"/>
    </location>
</feature>
<evidence type="ECO:0000313" key="2">
    <source>
        <dbReference type="EMBL" id="MFC4024683.1"/>
    </source>
</evidence>
<dbReference type="EMBL" id="JBHSAO010000008">
    <property type="protein sequence ID" value="MFC4024683.1"/>
    <property type="molecule type" value="Genomic_DNA"/>
</dbReference>
<keyword evidence="1" id="KW-0812">Transmembrane</keyword>
<sequence>MDKEKRKSKMGWFGWTMVSVVTVTIIASGLFFFNVFQLDLETVFNNEDTSDAINEKDITDEGKEEIEKVRSTVGQENTKVGKFVSTMHKFYNKTTGYGGINNLDWEEQKDQSQQIINSIEELKPEITDEQLLADLESIRSLAQSTLEEENSKDVRNLHRYFHDLDIALNDYTSYDRMWKVTETLKNIE</sequence>
<dbReference type="RefSeq" id="WP_379497169.1">
    <property type="nucleotide sequence ID" value="NZ_JBHSAO010000008.1"/>
</dbReference>
<comment type="caution">
    <text evidence="2">The sequence shown here is derived from an EMBL/GenBank/DDBJ whole genome shotgun (WGS) entry which is preliminary data.</text>
</comment>
<evidence type="ECO:0000256" key="1">
    <source>
        <dbReference type="SAM" id="Phobius"/>
    </source>
</evidence>
<evidence type="ECO:0000313" key="3">
    <source>
        <dbReference type="Proteomes" id="UP001595772"/>
    </source>
</evidence>
<reference evidence="3" key="1">
    <citation type="journal article" date="2019" name="Int. J. Syst. Evol. Microbiol.">
        <title>The Global Catalogue of Microorganisms (GCM) 10K type strain sequencing project: providing services to taxonomists for standard genome sequencing and annotation.</title>
        <authorList>
            <consortium name="The Broad Institute Genomics Platform"/>
            <consortium name="The Broad Institute Genome Sequencing Center for Infectious Disease"/>
            <person name="Wu L."/>
            <person name="Ma J."/>
        </authorList>
    </citation>
    <scope>NUCLEOTIDE SEQUENCE [LARGE SCALE GENOMIC DNA]</scope>
    <source>
        <strain evidence="3">IBRC-M 10703</strain>
    </source>
</reference>